<name>A0AA37TK50_9GAMM</name>
<accession>A0AA37TK50</accession>
<dbReference type="InterPro" id="IPR012795">
    <property type="entry name" value="tRNA_Ile_lys_synt_N"/>
</dbReference>
<dbReference type="InterPro" id="IPR012094">
    <property type="entry name" value="tRNA_Ile_lys_synt"/>
</dbReference>
<protein>
    <recommendedName>
        <fullName evidence="8">tRNA(Ile)-lysidine synthase</fullName>
        <ecNumber evidence="8">6.3.4.19</ecNumber>
    </recommendedName>
    <alternativeName>
        <fullName evidence="8">tRNA(Ile)-2-lysyl-cytidine synthase</fullName>
    </alternativeName>
    <alternativeName>
        <fullName evidence="8">tRNA(Ile)-lysidine synthetase</fullName>
    </alternativeName>
</protein>
<keyword evidence="6 8" id="KW-0067">ATP-binding</keyword>
<keyword evidence="3 8" id="KW-0436">Ligase</keyword>
<dbReference type="GO" id="GO:0005524">
    <property type="term" value="F:ATP binding"/>
    <property type="evidence" value="ECO:0007669"/>
    <property type="project" value="UniProtKB-UniRule"/>
</dbReference>
<comment type="catalytic activity">
    <reaction evidence="7 8">
        <text>cytidine(34) in tRNA(Ile2) + L-lysine + ATP = lysidine(34) in tRNA(Ile2) + AMP + diphosphate + H(+)</text>
        <dbReference type="Rhea" id="RHEA:43744"/>
        <dbReference type="Rhea" id="RHEA-COMP:10625"/>
        <dbReference type="Rhea" id="RHEA-COMP:10670"/>
        <dbReference type="ChEBI" id="CHEBI:15378"/>
        <dbReference type="ChEBI" id="CHEBI:30616"/>
        <dbReference type="ChEBI" id="CHEBI:32551"/>
        <dbReference type="ChEBI" id="CHEBI:33019"/>
        <dbReference type="ChEBI" id="CHEBI:82748"/>
        <dbReference type="ChEBI" id="CHEBI:83665"/>
        <dbReference type="ChEBI" id="CHEBI:456215"/>
        <dbReference type="EC" id="6.3.4.19"/>
    </reaction>
</comment>
<feature type="domain" description="Lysidine-tRNA(Ile) synthetase C-terminal" evidence="9">
    <location>
        <begin position="370"/>
        <end position="445"/>
    </location>
</feature>
<dbReference type="SUPFAM" id="SSF56037">
    <property type="entry name" value="PheT/TilS domain"/>
    <property type="match status" value="1"/>
</dbReference>
<dbReference type="Proteomes" id="UP001157439">
    <property type="component" value="Unassembled WGS sequence"/>
</dbReference>
<organism evidence="10 11">
    <name type="scientific">Paraferrimonas haliotis</name>
    <dbReference type="NCBI Taxonomy" id="2013866"/>
    <lineage>
        <taxon>Bacteria</taxon>
        <taxon>Pseudomonadati</taxon>
        <taxon>Pseudomonadota</taxon>
        <taxon>Gammaproteobacteria</taxon>
        <taxon>Alteromonadales</taxon>
        <taxon>Ferrimonadaceae</taxon>
        <taxon>Paraferrimonas</taxon>
    </lineage>
</organism>
<dbReference type="SMART" id="SM00977">
    <property type="entry name" value="TilS_C"/>
    <property type="match status" value="1"/>
</dbReference>
<dbReference type="NCBIfam" id="TIGR02432">
    <property type="entry name" value="lysidine_TilS_N"/>
    <property type="match status" value="1"/>
</dbReference>
<dbReference type="AlphaFoldDB" id="A0AA37TK50"/>
<dbReference type="Pfam" id="PF11734">
    <property type="entry name" value="TilS_C"/>
    <property type="match status" value="1"/>
</dbReference>
<dbReference type="SUPFAM" id="SSF52402">
    <property type="entry name" value="Adenine nucleotide alpha hydrolases-like"/>
    <property type="match status" value="1"/>
</dbReference>
<evidence type="ECO:0000256" key="8">
    <source>
        <dbReference type="HAMAP-Rule" id="MF_01161"/>
    </source>
</evidence>
<comment type="caution">
    <text evidence="10">The sequence shown here is derived from an EMBL/GenBank/DDBJ whole genome shotgun (WGS) entry which is preliminary data.</text>
</comment>
<dbReference type="InterPro" id="IPR014729">
    <property type="entry name" value="Rossmann-like_a/b/a_fold"/>
</dbReference>
<feature type="binding site" evidence="8">
    <location>
        <begin position="35"/>
        <end position="40"/>
    </location>
    <ligand>
        <name>ATP</name>
        <dbReference type="ChEBI" id="CHEBI:30616"/>
    </ligand>
</feature>
<evidence type="ECO:0000256" key="2">
    <source>
        <dbReference type="ARBA" id="ARBA00022490"/>
    </source>
</evidence>
<evidence type="ECO:0000313" key="11">
    <source>
        <dbReference type="Proteomes" id="UP001157439"/>
    </source>
</evidence>
<dbReference type="Pfam" id="PF01171">
    <property type="entry name" value="ATP_bind_3"/>
    <property type="match status" value="1"/>
</dbReference>
<comment type="domain">
    <text evidence="8">The N-terminal region contains the highly conserved SGGXDS motif, predicted to be a P-loop motif involved in ATP binding.</text>
</comment>
<evidence type="ECO:0000256" key="1">
    <source>
        <dbReference type="ARBA" id="ARBA00004496"/>
    </source>
</evidence>
<dbReference type="PANTHER" id="PTHR43033:SF1">
    <property type="entry name" value="TRNA(ILE)-LYSIDINE SYNTHASE-RELATED"/>
    <property type="match status" value="1"/>
</dbReference>
<evidence type="ECO:0000256" key="7">
    <source>
        <dbReference type="ARBA" id="ARBA00048539"/>
    </source>
</evidence>
<dbReference type="InterPro" id="IPR012796">
    <property type="entry name" value="Lysidine-tRNA-synth_C"/>
</dbReference>
<keyword evidence="5 8" id="KW-0547">Nucleotide-binding</keyword>
<dbReference type="Pfam" id="PF09179">
    <property type="entry name" value="TilS"/>
    <property type="match status" value="1"/>
</dbReference>
<sequence length="446" mass="51171">MGPLTYEQFEAALQRELQRRFGERYPSVSIVLGYSGGLDSEVLAHLLGRFQHAHPSVNSQLLHVHHGLSHYADNWVEHCQASAKRNQLNLTVERIQLPDKSRTSIEAQAREQRYKQLFAHASAPSLVLTAHHQDDQLESVLLGLKRGGVNGLAGIARAYKHSEGQFVYRPLLPFSKEQLHFYAKKHGLQNIEDDSNSDCRFDRNFLRHRIIPSLTERWPHIGATASRSAELIGEQRQLIEDMCQGLWPTFCGPYDTLLIEPWAKQSQPLQRQLLRYWLGERGAVMPSQQQLLQIQSQLLNASIDANVCVEFNQWQVRRFAHKAYALPVQTQPTLAAQSLTLDNEVSYWGKRLRLTEANQGLRLMPTTEVVQLRFGASGSTVCHPHNRHHSRTLKKLWQEHQVPPWMRSKVPLIYYGERLVAAVGYWIEKSLVQSDDEKGWKIIQLD</sequence>
<keyword evidence="11" id="KW-1185">Reference proteome</keyword>
<dbReference type="Gene3D" id="1.20.59.20">
    <property type="match status" value="1"/>
</dbReference>
<gene>
    <name evidence="8 10" type="primary">tilS</name>
    <name evidence="10" type="ORF">GCM10007894_06860</name>
</gene>
<dbReference type="Gene3D" id="3.40.50.620">
    <property type="entry name" value="HUPs"/>
    <property type="match status" value="1"/>
</dbReference>
<dbReference type="CDD" id="cd01992">
    <property type="entry name" value="TilS_N"/>
    <property type="match status" value="1"/>
</dbReference>
<comment type="subcellular location">
    <subcellularLocation>
        <location evidence="1 8">Cytoplasm</location>
    </subcellularLocation>
</comment>
<evidence type="ECO:0000256" key="3">
    <source>
        <dbReference type="ARBA" id="ARBA00022598"/>
    </source>
</evidence>
<comment type="similarity">
    <text evidence="8">Belongs to the tRNA(Ile)-lysidine synthase family.</text>
</comment>
<dbReference type="HAMAP" id="MF_01161">
    <property type="entry name" value="tRNA_Ile_lys_synt"/>
    <property type="match status" value="1"/>
</dbReference>
<dbReference type="NCBIfam" id="TIGR02433">
    <property type="entry name" value="lysidine_TilS_C"/>
    <property type="match status" value="1"/>
</dbReference>
<keyword evidence="2 8" id="KW-0963">Cytoplasm</keyword>
<dbReference type="GO" id="GO:0032267">
    <property type="term" value="F:tRNA(Ile)-lysidine synthase activity"/>
    <property type="evidence" value="ECO:0007669"/>
    <property type="project" value="UniProtKB-EC"/>
</dbReference>
<dbReference type="GO" id="GO:0006400">
    <property type="term" value="P:tRNA modification"/>
    <property type="evidence" value="ECO:0007669"/>
    <property type="project" value="UniProtKB-UniRule"/>
</dbReference>
<reference evidence="10 11" key="1">
    <citation type="journal article" date="2014" name="Int. J. Syst. Evol. Microbiol.">
        <title>Complete genome sequence of Corynebacterium casei LMG S-19264T (=DSM 44701T), isolated from a smear-ripened cheese.</title>
        <authorList>
            <consortium name="US DOE Joint Genome Institute (JGI-PGF)"/>
            <person name="Walter F."/>
            <person name="Albersmeier A."/>
            <person name="Kalinowski J."/>
            <person name="Ruckert C."/>
        </authorList>
    </citation>
    <scope>NUCLEOTIDE SEQUENCE [LARGE SCALE GENOMIC DNA]</scope>
    <source>
        <strain evidence="10 11">NBRC 112785</strain>
    </source>
</reference>
<dbReference type="GO" id="GO:0005737">
    <property type="term" value="C:cytoplasm"/>
    <property type="evidence" value="ECO:0007669"/>
    <property type="project" value="UniProtKB-SubCell"/>
</dbReference>
<dbReference type="EMBL" id="BSPO01000002">
    <property type="protein sequence ID" value="GLS82709.1"/>
    <property type="molecule type" value="Genomic_DNA"/>
</dbReference>
<proteinExistence type="inferred from homology"/>
<dbReference type="InterPro" id="IPR015262">
    <property type="entry name" value="tRNA_Ile_lys_synt_subst-bd"/>
</dbReference>
<keyword evidence="4 8" id="KW-0819">tRNA processing</keyword>
<evidence type="ECO:0000256" key="5">
    <source>
        <dbReference type="ARBA" id="ARBA00022741"/>
    </source>
</evidence>
<dbReference type="InterPro" id="IPR011063">
    <property type="entry name" value="TilS/TtcA_N"/>
</dbReference>
<dbReference type="RefSeq" id="WP_095498872.1">
    <property type="nucleotide sequence ID" value="NZ_BSPO01000002.1"/>
</dbReference>
<dbReference type="SUPFAM" id="SSF82829">
    <property type="entry name" value="MesJ substrate recognition domain-like"/>
    <property type="match status" value="1"/>
</dbReference>
<dbReference type="EC" id="6.3.4.19" evidence="8"/>
<evidence type="ECO:0000256" key="4">
    <source>
        <dbReference type="ARBA" id="ARBA00022694"/>
    </source>
</evidence>
<dbReference type="PANTHER" id="PTHR43033">
    <property type="entry name" value="TRNA(ILE)-LYSIDINE SYNTHASE-RELATED"/>
    <property type="match status" value="1"/>
</dbReference>
<evidence type="ECO:0000259" key="9">
    <source>
        <dbReference type="SMART" id="SM00977"/>
    </source>
</evidence>
<evidence type="ECO:0000313" key="10">
    <source>
        <dbReference type="EMBL" id="GLS82709.1"/>
    </source>
</evidence>
<comment type="function">
    <text evidence="8">Ligates lysine onto the cytidine present at position 34 of the AUA codon-specific tRNA(Ile) that contains the anticodon CAU, in an ATP-dependent manner. Cytidine is converted to lysidine, thus changing the amino acid specificity of the tRNA from methionine to isoleucine.</text>
</comment>
<evidence type="ECO:0000256" key="6">
    <source>
        <dbReference type="ARBA" id="ARBA00022840"/>
    </source>
</evidence>